<dbReference type="RefSeq" id="WP_013171555.1">
    <property type="nucleotide sequence ID" value="NC_014219.1"/>
</dbReference>
<sequence>MTTFYNTLSSAVYNYDKAIGISFGDVGFYTSRLEGISGKILEPAVGNGRLLIPLTEAGLTVDGFDLSEAMLSHCRQNCHDRGLSPHLWQDSMTTFTSNEQYEAIILPAGSFLLLPSHADGMEALRRFHDHLVPGGRLLIDLFLPDELNAGQESFRRFPLNNRETITLTSTVRSVDVVRQSVESYNRYEKWVDGKLTETELERFPVRWIGIEEAKLMLKEAGFTDIRLSADYQMDKQPEQAGEMLTFEAVAK</sequence>
<dbReference type="Gene3D" id="2.20.130.10">
    <property type="entry name" value="CAC2371-like domains"/>
    <property type="match status" value="1"/>
</dbReference>
<name>D6XY53_BACIE</name>
<evidence type="ECO:0000313" key="3">
    <source>
        <dbReference type="Proteomes" id="UP000000271"/>
    </source>
</evidence>
<dbReference type="HOGENOM" id="CLU_069129_7_2_9"/>
<feature type="domain" description="Methyltransferase" evidence="1">
    <location>
        <begin position="40"/>
        <end position="135"/>
    </location>
</feature>
<keyword evidence="3" id="KW-1185">Reference proteome</keyword>
<organism evidence="2 3">
    <name type="scientific">Bacillus selenitireducens (strain ATCC 700615 / DSM 15326 / MLS10)</name>
    <dbReference type="NCBI Taxonomy" id="439292"/>
    <lineage>
        <taxon>Bacteria</taxon>
        <taxon>Bacillati</taxon>
        <taxon>Bacillota</taxon>
        <taxon>Bacilli</taxon>
        <taxon>Bacillales</taxon>
        <taxon>Bacillaceae</taxon>
        <taxon>Salisediminibacterium</taxon>
    </lineage>
</organism>
<dbReference type="InterPro" id="IPR041698">
    <property type="entry name" value="Methyltransf_25"/>
</dbReference>
<reference evidence="2" key="1">
    <citation type="submission" date="2009-10" db="EMBL/GenBank/DDBJ databases">
        <title>Complete sequence of Bacillus selenitireducens MLS10.</title>
        <authorList>
            <consortium name="US DOE Joint Genome Institute"/>
            <person name="Lucas S."/>
            <person name="Copeland A."/>
            <person name="Lapidus A."/>
            <person name="Glavina del Rio T."/>
            <person name="Dalin E."/>
            <person name="Tice H."/>
            <person name="Bruce D."/>
            <person name="Goodwin L."/>
            <person name="Pitluck S."/>
            <person name="Sims D."/>
            <person name="Brettin T."/>
            <person name="Detter J.C."/>
            <person name="Han C."/>
            <person name="Larimer F."/>
            <person name="Land M."/>
            <person name="Hauser L."/>
            <person name="Kyrpides N."/>
            <person name="Ovchinnikova G."/>
            <person name="Stolz J."/>
        </authorList>
    </citation>
    <scope>NUCLEOTIDE SEQUENCE [LARGE SCALE GENOMIC DNA]</scope>
    <source>
        <strain evidence="2">MLS10</strain>
    </source>
</reference>
<dbReference type="EMBL" id="CP001791">
    <property type="protein sequence ID" value="ADH98126.1"/>
    <property type="molecule type" value="Genomic_DNA"/>
</dbReference>
<dbReference type="GO" id="GO:0008168">
    <property type="term" value="F:methyltransferase activity"/>
    <property type="evidence" value="ECO:0007669"/>
    <property type="project" value="UniProtKB-KW"/>
</dbReference>
<dbReference type="SUPFAM" id="SSF53335">
    <property type="entry name" value="S-adenosyl-L-methionine-dependent methyltransferases"/>
    <property type="match status" value="1"/>
</dbReference>
<dbReference type="KEGG" id="bse:Bsel_0590"/>
<dbReference type="STRING" id="439292.Bsel_0590"/>
<protein>
    <submittedName>
        <fullName evidence="2">Methyltransferase type 12</fullName>
    </submittedName>
</protein>
<dbReference type="InterPro" id="IPR029063">
    <property type="entry name" value="SAM-dependent_MTases_sf"/>
</dbReference>
<keyword evidence="2" id="KW-0489">Methyltransferase</keyword>
<dbReference type="CDD" id="cd02440">
    <property type="entry name" value="AdoMet_MTases"/>
    <property type="match status" value="1"/>
</dbReference>
<dbReference type="Pfam" id="PF13649">
    <property type="entry name" value="Methyltransf_25"/>
    <property type="match status" value="1"/>
</dbReference>
<dbReference type="Proteomes" id="UP000000271">
    <property type="component" value="Chromosome"/>
</dbReference>
<evidence type="ECO:0000259" key="1">
    <source>
        <dbReference type="Pfam" id="PF13649"/>
    </source>
</evidence>
<evidence type="ECO:0000313" key="2">
    <source>
        <dbReference type="EMBL" id="ADH98126.1"/>
    </source>
</evidence>
<dbReference type="AlphaFoldDB" id="D6XY53"/>
<dbReference type="eggNOG" id="COG1041">
    <property type="taxonomic scope" value="Bacteria"/>
</dbReference>
<accession>D6XY53</accession>
<dbReference type="Gene3D" id="3.40.50.150">
    <property type="entry name" value="Vaccinia Virus protein VP39"/>
    <property type="match status" value="1"/>
</dbReference>
<proteinExistence type="predicted"/>
<gene>
    <name evidence="2" type="ordered locus">Bsel_0590</name>
</gene>
<keyword evidence="2" id="KW-0808">Transferase</keyword>
<dbReference type="OrthoDB" id="9804312at2"/>
<dbReference type="GO" id="GO:0032259">
    <property type="term" value="P:methylation"/>
    <property type="evidence" value="ECO:0007669"/>
    <property type="project" value="UniProtKB-KW"/>
</dbReference>